<evidence type="ECO:0000313" key="2">
    <source>
        <dbReference type="EMBL" id="NSL87452.1"/>
    </source>
</evidence>
<sequence length="165" mass="18203">MKARIFSAALLLLSATAMAQTPENEDPVYVVDSVLSTAAIMENIPPDQIGVITIAKGRRAILKYGSQAANGVIYLETKPFARKRITQLLREASPAYDSLLRKYPNDSSFQYIVNSKLVIPTNETSLMVLDKKSLVSLQVVTARELEEKYLIKGRSAGVIITSRED</sequence>
<evidence type="ECO:0000256" key="1">
    <source>
        <dbReference type="SAM" id="SignalP"/>
    </source>
</evidence>
<name>A0A9Q5DA75_9BACT</name>
<dbReference type="Proteomes" id="UP000281028">
    <property type="component" value="Unassembled WGS sequence"/>
</dbReference>
<dbReference type="EMBL" id="RIAR02000001">
    <property type="protein sequence ID" value="NSL87452.1"/>
    <property type="molecule type" value="Genomic_DNA"/>
</dbReference>
<dbReference type="Gene3D" id="2.170.130.10">
    <property type="entry name" value="TonB-dependent receptor, plug domain"/>
    <property type="match status" value="1"/>
</dbReference>
<reference evidence="2" key="1">
    <citation type="submission" date="2020-05" db="EMBL/GenBank/DDBJ databases">
        <title>Chitinophaga laudate sp. nov., isolated from a tropical peat swamp.</title>
        <authorList>
            <person name="Goh C.B.S."/>
            <person name="Lee M.S."/>
            <person name="Parimannan S."/>
            <person name="Pasbakhsh P."/>
            <person name="Yule C.M."/>
            <person name="Rajandas H."/>
            <person name="Loke S."/>
            <person name="Croft L."/>
            <person name="Tan J.B.L."/>
        </authorList>
    </citation>
    <scope>NUCLEOTIDE SEQUENCE</scope>
    <source>
        <strain evidence="2">Mgbs1</strain>
    </source>
</reference>
<feature type="chain" id="PRO_5040152035" description="TonB-dependent receptor plug domain-containing protein" evidence="1">
    <location>
        <begin position="20"/>
        <end position="165"/>
    </location>
</feature>
<protein>
    <recommendedName>
        <fullName evidence="4">TonB-dependent receptor plug domain-containing protein</fullName>
    </recommendedName>
</protein>
<evidence type="ECO:0000313" key="3">
    <source>
        <dbReference type="Proteomes" id="UP000281028"/>
    </source>
</evidence>
<dbReference type="OrthoDB" id="657433at2"/>
<accession>A0A9Q5DA75</accession>
<dbReference type="RefSeq" id="WP_127044539.1">
    <property type="nucleotide sequence ID" value="NZ_JAABOK010000004.1"/>
</dbReference>
<dbReference type="AlphaFoldDB" id="A0A9Q5DA75"/>
<evidence type="ECO:0008006" key="4">
    <source>
        <dbReference type="Google" id="ProtNLM"/>
    </source>
</evidence>
<keyword evidence="1" id="KW-0732">Signal</keyword>
<keyword evidence="3" id="KW-1185">Reference proteome</keyword>
<comment type="caution">
    <text evidence="2">The sequence shown here is derived from an EMBL/GenBank/DDBJ whole genome shotgun (WGS) entry which is preliminary data.</text>
</comment>
<proteinExistence type="predicted"/>
<dbReference type="InterPro" id="IPR037066">
    <property type="entry name" value="Plug_dom_sf"/>
</dbReference>
<organism evidence="2 3">
    <name type="scientific">Chitinophaga solisilvae</name>
    <dbReference type="NCBI Taxonomy" id="1233460"/>
    <lineage>
        <taxon>Bacteria</taxon>
        <taxon>Pseudomonadati</taxon>
        <taxon>Bacteroidota</taxon>
        <taxon>Chitinophagia</taxon>
        <taxon>Chitinophagales</taxon>
        <taxon>Chitinophagaceae</taxon>
        <taxon>Chitinophaga</taxon>
    </lineage>
</organism>
<feature type="signal peptide" evidence="1">
    <location>
        <begin position="1"/>
        <end position="19"/>
    </location>
</feature>
<gene>
    <name evidence="2" type="ORF">ECE50_011455</name>
</gene>